<feature type="region of interest" description="Disordered" evidence="1">
    <location>
        <begin position="1"/>
        <end position="23"/>
    </location>
</feature>
<organism evidence="2 3">
    <name type="scientific">Streptomyces chisholmiae</name>
    <dbReference type="NCBI Taxonomy" id="3075540"/>
    <lineage>
        <taxon>Bacteria</taxon>
        <taxon>Bacillati</taxon>
        <taxon>Actinomycetota</taxon>
        <taxon>Actinomycetes</taxon>
        <taxon>Kitasatosporales</taxon>
        <taxon>Streptomycetaceae</taxon>
        <taxon>Streptomyces</taxon>
    </lineage>
</organism>
<feature type="region of interest" description="Disordered" evidence="1">
    <location>
        <begin position="302"/>
        <end position="326"/>
    </location>
</feature>
<name>A0ABU2JN13_9ACTN</name>
<dbReference type="PANTHER" id="PTHR10000">
    <property type="entry name" value="PHOSPHOSERINE PHOSPHATASE"/>
    <property type="match status" value="1"/>
</dbReference>
<proteinExistence type="predicted"/>
<reference evidence="3" key="1">
    <citation type="submission" date="2023-07" db="EMBL/GenBank/DDBJ databases">
        <title>30 novel species of actinomycetes from the DSMZ collection.</title>
        <authorList>
            <person name="Nouioui I."/>
        </authorList>
    </citation>
    <scope>NUCLEOTIDE SEQUENCE [LARGE SCALE GENOMIC DNA]</scope>
    <source>
        <strain evidence="3">DSM 44915</strain>
    </source>
</reference>
<protein>
    <submittedName>
        <fullName evidence="2">HAD hydrolase family protein</fullName>
    </submittedName>
</protein>
<keyword evidence="2" id="KW-0378">Hydrolase</keyword>
<gene>
    <name evidence="2" type="ORF">RM844_07270</name>
</gene>
<accession>A0ABU2JN13</accession>
<dbReference type="RefSeq" id="WP_311666089.1">
    <property type="nucleotide sequence ID" value="NZ_JAVREO010000003.1"/>
</dbReference>
<dbReference type="EMBL" id="JAVREO010000003">
    <property type="protein sequence ID" value="MDT0266094.1"/>
    <property type="molecule type" value="Genomic_DNA"/>
</dbReference>
<comment type="caution">
    <text evidence="2">The sequence shown here is derived from an EMBL/GenBank/DDBJ whole genome shotgun (WGS) entry which is preliminary data.</text>
</comment>
<dbReference type="InterPro" id="IPR023214">
    <property type="entry name" value="HAD_sf"/>
</dbReference>
<evidence type="ECO:0000313" key="2">
    <source>
        <dbReference type="EMBL" id="MDT0266094.1"/>
    </source>
</evidence>
<dbReference type="PANTHER" id="PTHR10000:SF58">
    <property type="entry name" value="PYRIDOXAL PHOSPHATE PHOSPHATASE YBHA"/>
    <property type="match status" value="1"/>
</dbReference>
<evidence type="ECO:0000313" key="3">
    <source>
        <dbReference type="Proteomes" id="UP001183410"/>
    </source>
</evidence>
<dbReference type="GO" id="GO:0016787">
    <property type="term" value="F:hydrolase activity"/>
    <property type="evidence" value="ECO:0007669"/>
    <property type="project" value="UniProtKB-KW"/>
</dbReference>
<dbReference type="SUPFAM" id="SSF56784">
    <property type="entry name" value="HAD-like"/>
    <property type="match status" value="1"/>
</dbReference>
<dbReference type="Pfam" id="PF08282">
    <property type="entry name" value="Hydrolase_3"/>
    <property type="match status" value="2"/>
</dbReference>
<feature type="compositionally biased region" description="Low complexity" evidence="1">
    <location>
        <begin position="8"/>
        <end position="22"/>
    </location>
</feature>
<dbReference type="Proteomes" id="UP001183410">
    <property type="component" value="Unassembled WGS sequence"/>
</dbReference>
<evidence type="ECO:0000256" key="1">
    <source>
        <dbReference type="SAM" id="MobiDB-lite"/>
    </source>
</evidence>
<keyword evidence="3" id="KW-1185">Reference proteome</keyword>
<dbReference type="InterPro" id="IPR036412">
    <property type="entry name" value="HAD-like_sf"/>
</dbReference>
<sequence length="326" mass="34403">MDQPPPSTAAAARAPAPRSAAPVTGASGRIRCAAFDLDGTLLDHAGKFLPQLPAALGRLRRLGVRPLLVTGRSLATLRPLAAAPVLAELEDDLLLSDGNVWFHRSRGSCHTLRSLPWATLDALARHDATDLVAEVDRELIASSRRAATAFALAYRVPRSHIAVRPAALRTPEGGGDEAARRPDRVLDAVTVFGADLRALPAGALPPHEPHLIRALDGQVLRPHGSCKASALERYLDQRGLTLRATAAFGDAYNDGCLLASSALGVAVRHADEVAVRHSDLQLDQSLDEFLLTFDPALAVAPPRQTAPRQHGTACVGGHAHPGSDSP</sequence>
<dbReference type="Gene3D" id="3.40.50.1000">
    <property type="entry name" value="HAD superfamily/HAD-like"/>
    <property type="match status" value="2"/>
</dbReference>